<protein>
    <submittedName>
        <fullName evidence="3">Methyltransferase-like protein 25</fullName>
    </submittedName>
</protein>
<keyword evidence="3" id="KW-0489">Methyltransferase</keyword>
<dbReference type="Proteomes" id="UP000285326">
    <property type="component" value="Unassembled WGS sequence"/>
</dbReference>
<feature type="compositionally biased region" description="Acidic residues" evidence="1">
    <location>
        <begin position="274"/>
        <end position="285"/>
    </location>
</feature>
<dbReference type="GO" id="GO:0008168">
    <property type="term" value="F:methyltransferase activity"/>
    <property type="evidence" value="ECO:0007669"/>
    <property type="project" value="UniProtKB-KW"/>
</dbReference>
<comment type="caution">
    <text evidence="3">The sequence shown here is derived from an EMBL/GenBank/DDBJ whole genome shotgun (WGS) entry which is preliminary data.</text>
</comment>
<feature type="compositionally biased region" description="Low complexity" evidence="1">
    <location>
        <begin position="311"/>
        <end position="320"/>
    </location>
</feature>
<dbReference type="PANTHER" id="PTHR12496">
    <property type="entry name" value="CGI-41 METHYLTRANSFERASE"/>
    <property type="match status" value="1"/>
</dbReference>
<accession>A0A420IRM4</accession>
<keyword evidence="3" id="KW-0808">Transferase</keyword>
<feature type="region of interest" description="Disordered" evidence="1">
    <location>
        <begin position="266"/>
        <end position="323"/>
    </location>
</feature>
<dbReference type="InterPro" id="IPR052220">
    <property type="entry name" value="METTL25"/>
</dbReference>
<feature type="compositionally biased region" description="Basic and acidic residues" evidence="1">
    <location>
        <begin position="557"/>
        <end position="576"/>
    </location>
</feature>
<evidence type="ECO:0000313" key="4">
    <source>
        <dbReference type="Proteomes" id="UP000285326"/>
    </source>
</evidence>
<dbReference type="PANTHER" id="PTHR12496:SF0">
    <property type="entry name" value="METHYLTRANSFERASE DOMAIN-CONTAINING PROTEIN"/>
    <property type="match status" value="1"/>
</dbReference>
<sequence length="707" mass="80576">MAPIISLPFSEGEFKNEEEYVDSLLKFSSTSQFFQILCGGVHILDFFTREQSTFRYLFPHEWQEWLMGRESIELLDFLMRDNLGEMRHGGNELHVPLGDCRHSASSFSSSSAPPESLINYVAEIRRHSLCRSIAAERQLQQIDVALPRHIAVGMIPKKIHEVTHFARYVDGLAEEIATKSGQIITHFVDLGSGQNYLGRTLVSPPFNKKIIAIDNNQRNIIGAKRMDISASITKKDLVLRNKKLYRLQQIISKPVELLSAKERKIMRQQNKSGDEDEDEDEDDDEHGGGRRLLKNHPTPHLTSQADDRSSLELASNSSNSTGYMLKEQEEKEKGYIQYIHHQVENGDFLNIISQLEPQLNTPLTNDTIGFKDCQFLSPEESEAARKEDKNQDPMTKCDKNINLMTISIHSCGNLSHHGIRSLILNDSVHAIAIIGCCYNLLSERFSEPTMKHPLLHPKRQLVEKAKISIASSSSDPLIDETLSISDPHGFPMSQRIASVNGTGLSFNITARMMALQAPLNWTEKESNSFFTRHFYRALLQKVFLDWQVIEIKGLKKDEKKRGDIEEKEREKEENKQRNRRGASESTEAVIIGSLPKSCYKNFKTYARAAIEKLSHNSSRGTEISEKMKIIPDQELDDYEAKYEPLKKELSITWSLMAFSASVVESLIVVDRWLYLKEHSDIVRECWVEPVFDYGISPRNLVVVGIKK</sequence>
<feature type="domain" description="Methyltransferase" evidence="2">
    <location>
        <begin position="372"/>
        <end position="443"/>
    </location>
</feature>
<organism evidence="3 4">
    <name type="scientific">Golovinomyces cichoracearum</name>
    <dbReference type="NCBI Taxonomy" id="62708"/>
    <lineage>
        <taxon>Eukaryota</taxon>
        <taxon>Fungi</taxon>
        <taxon>Dikarya</taxon>
        <taxon>Ascomycota</taxon>
        <taxon>Pezizomycotina</taxon>
        <taxon>Leotiomycetes</taxon>
        <taxon>Erysiphales</taxon>
        <taxon>Erysiphaceae</taxon>
        <taxon>Golovinomyces</taxon>
    </lineage>
</organism>
<evidence type="ECO:0000256" key="1">
    <source>
        <dbReference type="SAM" id="MobiDB-lite"/>
    </source>
</evidence>
<dbReference type="InterPro" id="IPR025714">
    <property type="entry name" value="Methyltranfer_dom"/>
</dbReference>
<dbReference type="AlphaFoldDB" id="A0A420IRM4"/>
<feature type="domain" description="Methyltransferase" evidence="2">
    <location>
        <begin position="157"/>
        <end position="231"/>
    </location>
</feature>
<name>A0A420IRM4_9PEZI</name>
<evidence type="ECO:0000259" key="2">
    <source>
        <dbReference type="Pfam" id="PF13679"/>
    </source>
</evidence>
<dbReference type="GO" id="GO:0032259">
    <property type="term" value="P:methylation"/>
    <property type="evidence" value="ECO:0007669"/>
    <property type="project" value="UniProtKB-KW"/>
</dbReference>
<proteinExistence type="predicted"/>
<dbReference type="EMBL" id="MCBS01022147">
    <property type="protein sequence ID" value="RKF77209.1"/>
    <property type="molecule type" value="Genomic_DNA"/>
</dbReference>
<evidence type="ECO:0000313" key="3">
    <source>
        <dbReference type="EMBL" id="RKF77209.1"/>
    </source>
</evidence>
<reference evidence="3 4" key="1">
    <citation type="journal article" date="2018" name="BMC Genomics">
        <title>Comparative genome analyses reveal sequence features reflecting distinct modes of host-adaptation between dicot and monocot powdery mildew.</title>
        <authorList>
            <person name="Wu Y."/>
            <person name="Ma X."/>
            <person name="Pan Z."/>
            <person name="Kale S.D."/>
            <person name="Song Y."/>
            <person name="King H."/>
            <person name="Zhang Q."/>
            <person name="Presley C."/>
            <person name="Deng X."/>
            <person name="Wei C.I."/>
            <person name="Xiao S."/>
        </authorList>
    </citation>
    <scope>NUCLEOTIDE SEQUENCE [LARGE SCALE GENOMIC DNA]</scope>
    <source>
        <strain evidence="3">UMSG1</strain>
    </source>
</reference>
<gene>
    <name evidence="3" type="ORF">GcM1_221036</name>
</gene>
<feature type="region of interest" description="Disordered" evidence="1">
    <location>
        <begin position="557"/>
        <end position="584"/>
    </location>
</feature>
<dbReference type="Pfam" id="PF13679">
    <property type="entry name" value="Methyltransf_32"/>
    <property type="match status" value="2"/>
</dbReference>